<evidence type="ECO:0000313" key="1">
    <source>
        <dbReference type="EMBL" id="MEI5906380.1"/>
    </source>
</evidence>
<dbReference type="RefSeq" id="WP_336585813.1">
    <property type="nucleotide sequence ID" value="NZ_JBBAXC010000003.1"/>
</dbReference>
<organism evidence="1 2">
    <name type="scientific">Bacillus spongiae</name>
    <dbReference type="NCBI Taxonomy" id="2683610"/>
    <lineage>
        <taxon>Bacteria</taxon>
        <taxon>Bacillati</taxon>
        <taxon>Bacillota</taxon>
        <taxon>Bacilli</taxon>
        <taxon>Bacillales</taxon>
        <taxon>Bacillaceae</taxon>
        <taxon>Bacillus</taxon>
    </lineage>
</organism>
<dbReference type="Proteomes" id="UP001312865">
    <property type="component" value="Unassembled WGS sequence"/>
</dbReference>
<keyword evidence="2" id="KW-1185">Reference proteome</keyword>
<dbReference type="InterPro" id="IPR019688">
    <property type="entry name" value="DUF2533"/>
</dbReference>
<gene>
    <name evidence="1" type="ORF">WAK64_04845</name>
</gene>
<dbReference type="EMBL" id="JBBAXC010000003">
    <property type="protein sequence ID" value="MEI5906380.1"/>
    <property type="molecule type" value="Genomic_DNA"/>
</dbReference>
<comment type="caution">
    <text evidence="1">The sequence shown here is derived from an EMBL/GenBank/DDBJ whole genome shotgun (WGS) entry which is preliminary data.</text>
</comment>
<reference evidence="1 2" key="1">
    <citation type="journal article" date="2018" name="J. Microbiol.">
        <title>Bacillus spongiae sp. nov., isolated from sponge of Jeju Island.</title>
        <authorList>
            <person name="Lee G.E."/>
            <person name="Im W.T."/>
            <person name="Park J.S."/>
        </authorList>
    </citation>
    <scope>NUCLEOTIDE SEQUENCE [LARGE SCALE GENOMIC DNA]</scope>
    <source>
        <strain evidence="1 2">135PIL107-10</strain>
    </source>
</reference>
<proteinExistence type="predicted"/>
<protein>
    <submittedName>
        <fullName evidence="1">DUF2533 family protein</fullName>
    </submittedName>
</protein>
<dbReference type="Pfam" id="PF10752">
    <property type="entry name" value="DUF2533"/>
    <property type="match status" value="1"/>
</dbReference>
<name>A0ABU8HAT4_9BACI</name>
<accession>A0ABU8HAT4</accession>
<sequence length="87" mass="9932">MSVHKAITKLTKKHNEIASQFATLEQQREVFISEAIHLCQQNKSFTTNKINSITNEMNELAKSGVVPQRKLVSEEMVKEYVGRLNQS</sequence>
<evidence type="ECO:0000313" key="2">
    <source>
        <dbReference type="Proteomes" id="UP001312865"/>
    </source>
</evidence>